<organism evidence="1 2">
    <name type="scientific">Rhamnusium bicolor</name>
    <dbReference type="NCBI Taxonomy" id="1586634"/>
    <lineage>
        <taxon>Eukaryota</taxon>
        <taxon>Metazoa</taxon>
        <taxon>Ecdysozoa</taxon>
        <taxon>Arthropoda</taxon>
        <taxon>Hexapoda</taxon>
        <taxon>Insecta</taxon>
        <taxon>Pterygota</taxon>
        <taxon>Neoptera</taxon>
        <taxon>Endopterygota</taxon>
        <taxon>Coleoptera</taxon>
        <taxon>Polyphaga</taxon>
        <taxon>Cucujiformia</taxon>
        <taxon>Chrysomeloidea</taxon>
        <taxon>Cerambycidae</taxon>
        <taxon>Lepturinae</taxon>
        <taxon>Rhagiini</taxon>
        <taxon>Rhamnusium</taxon>
    </lineage>
</organism>
<evidence type="ECO:0000313" key="1">
    <source>
        <dbReference type="EMBL" id="KAJ8927259.1"/>
    </source>
</evidence>
<gene>
    <name evidence="1" type="ORF">NQ314_020310</name>
</gene>
<evidence type="ECO:0000313" key="2">
    <source>
        <dbReference type="Proteomes" id="UP001162156"/>
    </source>
</evidence>
<dbReference type="Proteomes" id="UP001162156">
    <property type="component" value="Unassembled WGS sequence"/>
</dbReference>
<sequence length="167" mass="19445">MLNNREYFVSRLNTINLDKKCNVTNIKFEEFKMFSLNNTGDYYTCIRTEDISNYKVFVKTVHLEIVEKNDKQITETTLTLLDVITTYWSANFHMKSLLLIRDMKEFLNGVKEEIGIKDIAKVKEKHVTNLNILGKFEFHIDISQNHNAKVALGKCSYTVVQTSPLIK</sequence>
<name>A0AAV8WLC8_9CUCU</name>
<protein>
    <submittedName>
        <fullName evidence="1">Uncharacterized protein</fullName>
    </submittedName>
</protein>
<accession>A0AAV8WLC8</accession>
<comment type="caution">
    <text evidence="1">The sequence shown here is derived from an EMBL/GenBank/DDBJ whole genome shotgun (WGS) entry which is preliminary data.</text>
</comment>
<dbReference type="AlphaFoldDB" id="A0AAV8WLC8"/>
<keyword evidence="2" id="KW-1185">Reference proteome</keyword>
<reference evidence="1" key="1">
    <citation type="journal article" date="2023" name="Insect Mol. Biol.">
        <title>Genome sequencing provides insights into the evolution of gene families encoding plant cell wall-degrading enzymes in longhorned beetles.</title>
        <authorList>
            <person name="Shin N.R."/>
            <person name="Okamura Y."/>
            <person name="Kirsch R."/>
            <person name="Pauchet Y."/>
        </authorList>
    </citation>
    <scope>NUCLEOTIDE SEQUENCE</scope>
    <source>
        <strain evidence="1">RBIC_L_NR</strain>
    </source>
</reference>
<dbReference type="EMBL" id="JANEYF010005704">
    <property type="protein sequence ID" value="KAJ8927259.1"/>
    <property type="molecule type" value="Genomic_DNA"/>
</dbReference>
<proteinExistence type="predicted"/>